<accession>A0ABU7KC66</accession>
<dbReference type="SUPFAM" id="SSF53067">
    <property type="entry name" value="Actin-like ATPase domain"/>
    <property type="match status" value="1"/>
</dbReference>
<dbReference type="InterPro" id="IPR000600">
    <property type="entry name" value="ROK"/>
</dbReference>
<dbReference type="EMBL" id="JAUZMY010000023">
    <property type="protein sequence ID" value="MEE2039819.1"/>
    <property type="molecule type" value="Genomic_DNA"/>
</dbReference>
<evidence type="ECO:0000313" key="3">
    <source>
        <dbReference type="EMBL" id="MEE2039819.1"/>
    </source>
</evidence>
<organism evidence="3 4">
    <name type="scientific">Nocardiopsis codii</name>
    <dbReference type="NCBI Taxonomy" id="3065942"/>
    <lineage>
        <taxon>Bacteria</taxon>
        <taxon>Bacillati</taxon>
        <taxon>Actinomycetota</taxon>
        <taxon>Actinomycetes</taxon>
        <taxon>Streptosporangiales</taxon>
        <taxon>Nocardiopsidaceae</taxon>
        <taxon>Nocardiopsis</taxon>
    </lineage>
</organism>
<comment type="similarity">
    <text evidence="1">Belongs to the ROK (NagC/XylR) family.</text>
</comment>
<dbReference type="Pfam" id="PF00480">
    <property type="entry name" value="ROK"/>
    <property type="match status" value="1"/>
</dbReference>
<dbReference type="Gene3D" id="3.30.420.40">
    <property type="match status" value="2"/>
</dbReference>
<dbReference type="InterPro" id="IPR036390">
    <property type="entry name" value="WH_DNA-bd_sf"/>
</dbReference>
<comment type="caution">
    <text evidence="3">The sequence shown here is derived from an EMBL/GenBank/DDBJ whole genome shotgun (WGS) entry which is preliminary data.</text>
</comment>
<dbReference type="InterPro" id="IPR043129">
    <property type="entry name" value="ATPase_NBD"/>
</dbReference>
<dbReference type="RefSeq" id="WP_330093584.1">
    <property type="nucleotide sequence ID" value="NZ_JAUZMY010000023.1"/>
</dbReference>
<reference evidence="3 4" key="1">
    <citation type="submission" date="2023-08" db="EMBL/GenBank/DDBJ databases">
        <authorList>
            <person name="Girao M."/>
            <person name="Carvalho M.F."/>
        </authorList>
    </citation>
    <scope>NUCLEOTIDE SEQUENCE [LARGE SCALE GENOMIC DNA]</scope>
    <source>
        <strain evidence="3 4">CT-R113</strain>
    </source>
</reference>
<dbReference type="PROSITE" id="PS01125">
    <property type="entry name" value="ROK"/>
    <property type="match status" value="1"/>
</dbReference>
<dbReference type="PANTHER" id="PTHR18964:SF149">
    <property type="entry name" value="BIFUNCTIONAL UDP-N-ACETYLGLUCOSAMINE 2-EPIMERASE_N-ACETYLMANNOSAMINE KINASE"/>
    <property type="match status" value="1"/>
</dbReference>
<sequence length="436" mass="44438">MGGPSRATPHTTSRSAVLDVIRAAGTISRAGLVSATGFTGATISTVVRALIDDGLVRETGRAESTGGKPRVLLQLDQGARYAVGVHLDPVGITYALTDLTGAVVSRVTRAGEGGDATTLVTRMARQVDALVEGAGVERERVLGVGLVSATGGPRPLPAMRHWAHFPVTEELERAVGLPVVPGNDATAAALGEYWSGGVHEASVFAAVYMGTGIGAGLLVDGIPYHGASGNAGEIGHVCLDVDGPACWCGARGCVEAIAGPAAVVRAAREDADLVRAAELGPPEDGSGSGVREASARGDGSWGDGRAARSEAAEFAAVVRAARRGQPTARALLDRSARYLAVAVRTLANVMDLDLLVLTGPSLALAGSVYLPAIRSELDGAFFARASHPVDVRLSASAATAPAIGAATMVLQSRLVPLRPRPRLPEDLSESAAPSAR</sequence>
<dbReference type="Gene3D" id="1.10.10.10">
    <property type="entry name" value="Winged helix-like DNA-binding domain superfamily/Winged helix DNA-binding domain"/>
    <property type="match status" value="1"/>
</dbReference>
<dbReference type="PANTHER" id="PTHR18964">
    <property type="entry name" value="ROK (REPRESSOR, ORF, KINASE) FAMILY"/>
    <property type="match status" value="1"/>
</dbReference>
<name>A0ABU7KC66_9ACTN</name>
<dbReference type="SUPFAM" id="SSF46785">
    <property type="entry name" value="Winged helix' DNA-binding domain"/>
    <property type="match status" value="1"/>
</dbReference>
<evidence type="ECO:0000256" key="2">
    <source>
        <dbReference type="SAM" id="MobiDB-lite"/>
    </source>
</evidence>
<gene>
    <name evidence="3" type="ORF">Q8791_21615</name>
</gene>
<keyword evidence="4" id="KW-1185">Reference proteome</keyword>
<evidence type="ECO:0000313" key="4">
    <source>
        <dbReference type="Proteomes" id="UP001356095"/>
    </source>
</evidence>
<evidence type="ECO:0000256" key="1">
    <source>
        <dbReference type="ARBA" id="ARBA00006479"/>
    </source>
</evidence>
<dbReference type="InterPro" id="IPR036388">
    <property type="entry name" value="WH-like_DNA-bd_sf"/>
</dbReference>
<dbReference type="InterPro" id="IPR049874">
    <property type="entry name" value="ROK_cs"/>
</dbReference>
<dbReference type="Proteomes" id="UP001356095">
    <property type="component" value="Unassembled WGS sequence"/>
</dbReference>
<feature type="region of interest" description="Disordered" evidence="2">
    <location>
        <begin position="277"/>
        <end position="304"/>
    </location>
</feature>
<protein>
    <submittedName>
        <fullName evidence="3">ROK family transcriptional regulator</fullName>
    </submittedName>
</protein>
<proteinExistence type="inferred from homology"/>